<gene>
    <name evidence="1" type="ORF">rCG_33155</name>
</gene>
<dbReference type="EMBL" id="CH473948">
    <property type="protein sequence ID" value="EDM06824.1"/>
    <property type="molecule type" value="Genomic_DNA"/>
</dbReference>
<reference evidence="1 2" key="1">
    <citation type="submission" date="2005-07" db="EMBL/GenBank/DDBJ databases">
        <authorList>
            <person name="Mural R.J."/>
            <person name="Li P.W."/>
            <person name="Adams M.D."/>
            <person name="Amanatides P.G."/>
            <person name="Baden-Tillson H."/>
            <person name="Barnstead M."/>
            <person name="Chin S.H."/>
            <person name="Dew I."/>
            <person name="Evans C.A."/>
            <person name="Ferriera S."/>
            <person name="Flanigan M."/>
            <person name="Fosler C."/>
            <person name="Glodek A."/>
            <person name="Gu Z."/>
            <person name="Holt R.A."/>
            <person name="Jennings D."/>
            <person name="Kraft C.L."/>
            <person name="Lu F."/>
            <person name="Nguyen T."/>
            <person name="Nusskern D.R."/>
            <person name="Pfannkoch C.M."/>
            <person name="Sitter C."/>
            <person name="Sutton G.G."/>
            <person name="Venter J.C."/>
            <person name="Wang Z."/>
            <person name="Woodage T."/>
            <person name="Zheng X.H."/>
            <person name="Zhong F."/>
        </authorList>
    </citation>
    <scope>NUCLEOTIDE SEQUENCE [LARGE SCALE GENOMIC DNA]</scope>
    <source>
        <strain>BN</strain>
        <strain evidence="2">Sprague-Dawley</strain>
    </source>
</reference>
<dbReference type="Proteomes" id="UP000234681">
    <property type="component" value="Chromosome 10"/>
</dbReference>
<accession>A6HLB9</accession>
<evidence type="ECO:0000313" key="2">
    <source>
        <dbReference type="Proteomes" id="UP000234681"/>
    </source>
</evidence>
<protein>
    <submittedName>
        <fullName evidence="1">RCG33155</fullName>
    </submittedName>
</protein>
<organism evidence="1 2">
    <name type="scientific">Rattus norvegicus</name>
    <name type="common">Rat</name>
    <dbReference type="NCBI Taxonomy" id="10116"/>
    <lineage>
        <taxon>Eukaryota</taxon>
        <taxon>Metazoa</taxon>
        <taxon>Chordata</taxon>
        <taxon>Craniata</taxon>
        <taxon>Vertebrata</taxon>
        <taxon>Euteleostomi</taxon>
        <taxon>Mammalia</taxon>
        <taxon>Eutheria</taxon>
        <taxon>Euarchontoglires</taxon>
        <taxon>Glires</taxon>
        <taxon>Rodentia</taxon>
        <taxon>Myomorpha</taxon>
        <taxon>Muroidea</taxon>
        <taxon>Muridae</taxon>
        <taxon>Murinae</taxon>
        <taxon>Rattus</taxon>
    </lineage>
</organism>
<proteinExistence type="predicted"/>
<sequence length="12" mass="1527">MNSKLYVKAFYY</sequence>
<name>A6HLB9_RAT</name>
<evidence type="ECO:0000313" key="1">
    <source>
        <dbReference type="EMBL" id="EDM06824.1"/>
    </source>
</evidence>